<gene>
    <name evidence="2" type="ORF">GA0061102_10742</name>
</gene>
<dbReference type="AlphaFoldDB" id="A0A1C3XAX9"/>
<organism evidence="2 3">
    <name type="scientific">Rhizobium miluonense</name>
    <dbReference type="NCBI Taxonomy" id="411945"/>
    <lineage>
        <taxon>Bacteria</taxon>
        <taxon>Pseudomonadati</taxon>
        <taxon>Pseudomonadota</taxon>
        <taxon>Alphaproteobacteria</taxon>
        <taxon>Hyphomicrobiales</taxon>
        <taxon>Rhizobiaceae</taxon>
        <taxon>Rhizobium/Agrobacterium group</taxon>
        <taxon>Rhizobium</taxon>
    </lineage>
</organism>
<keyword evidence="1" id="KW-0732">Signal</keyword>
<accession>A0A1C3XAX9</accession>
<evidence type="ECO:0000256" key="1">
    <source>
        <dbReference type="SAM" id="SignalP"/>
    </source>
</evidence>
<dbReference type="SUPFAM" id="SSF101082">
    <property type="entry name" value="Typo IV secretion system protein TraC"/>
    <property type="match status" value="1"/>
</dbReference>
<dbReference type="STRING" id="411945.GA0061102_10742"/>
<dbReference type="Proteomes" id="UP000199435">
    <property type="component" value="Unassembled WGS sequence"/>
</dbReference>
<keyword evidence="3" id="KW-1185">Reference proteome</keyword>
<name>A0A1C3XAX9_9HYPH</name>
<evidence type="ECO:0000313" key="2">
    <source>
        <dbReference type="EMBL" id="SCB49388.1"/>
    </source>
</evidence>
<sequence length="97" mass="10874">MWINTTRNVILSMALLLSVDLAHAQGIPVIDQSAIAKQIESITQLKSQLDTLRPHVLGRQGGSSRIMFRTRVSCRARASNIGDEPWSMISHFTLVWM</sequence>
<dbReference type="EMBL" id="FMAH01000074">
    <property type="protein sequence ID" value="SCB49388.1"/>
    <property type="molecule type" value="Genomic_DNA"/>
</dbReference>
<feature type="signal peptide" evidence="1">
    <location>
        <begin position="1"/>
        <end position="24"/>
    </location>
</feature>
<proteinExistence type="predicted"/>
<feature type="chain" id="PRO_5008686383" evidence="1">
    <location>
        <begin position="25"/>
        <end position="97"/>
    </location>
</feature>
<protein>
    <submittedName>
        <fullName evidence="2">Uncharacterized protein</fullName>
    </submittedName>
</protein>
<reference evidence="3" key="1">
    <citation type="submission" date="2016-08" db="EMBL/GenBank/DDBJ databases">
        <authorList>
            <person name="Varghese N."/>
            <person name="Submissions Spin"/>
        </authorList>
    </citation>
    <scope>NUCLEOTIDE SEQUENCE [LARGE SCALE GENOMIC DNA]</scope>
    <source>
        <strain evidence="3">HAMBI 2971</strain>
    </source>
</reference>
<evidence type="ECO:0000313" key="3">
    <source>
        <dbReference type="Proteomes" id="UP000199435"/>
    </source>
</evidence>